<feature type="region of interest" description="Disordered" evidence="1">
    <location>
        <begin position="135"/>
        <end position="170"/>
    </location>
</feature>
<evidence type="ECO:0000313" key="3">
    <source>
        <dbReference type="EMBL" id="MDC0670763.1"/>
    </source>
</evidence>
<dbReference type="SUPFAM" id="SSF54427">
    <property type="entry name" value="NTF2-like"/>
    <property type="match status" value="1"/>
</dbReference>
<comment type="caution">
    <text evidence="3">The sequence shown here is derived from an EMBL/GenBank/DDBJ whole genome shotgun (WGS) entry which is preliminary data.</text>
</comment>
<gene>
    <name evidence="3" type="ORF">POL58_23605</name>
</gene>
<dbReference type="EMBL" id="JAQNDN010000013">
    <property type="protein sequence ID" value="MDC0670763.1"/>
    <property type="molecule type" value="Genomic_DNA"/>
</dbReference>
<organism evidence="3 4">
    <name type="scientific">Nannocystis radixulma</name>
    <dbReference type="NCBI Taxonomy" id="2995305"/>
    <lineage>
        <taxon>Bacteria</taxon>
        <taxon>Pseudomonadati</taxon>
        <taxon>Myxococcota</taxon>
        <taxon>Polyangia</taxon>
        <taxon>Nannocystales</taxon>
        <taxon>Nannocystaceae</taxon>
        <taxon>Nannocystis</taxon>
    </lineage>
</organism>
<accession>A0ABT5BBD7</accession>
<dbReference type="RefSeq" id="WP_272000666.1">
    <property type="nucleotide sequence ID" value="NZ_JAQNDN010000013.1"/>
</dbReference>
<name>A0ABT5BBD7_9BACT</name>
<dbReference type="Proteomes" id="UP001217838">
    <property type="component" value="Unassembled WGS sequence"/>
</dbReference>
<reference evidence="3 4" key="1">
    <citation type="submission" date="2022-11" db="EMBL/GenBank/DDBJ databases">
        <title>Minimal conservation of predation-associated metabolite biosynthetic gene clusters underscores biosynthetic potential of Myxococcota including descriptions for ten novel species: Archangium lansinium sp. nov., Myxococcus landrumus sp. nov., Nannocystis bai.</title>
        <authorList>
            <person name="Ahearne A."/>
            <person name="Stevens C."/>
            <person name="Dowd S."/>
        </authorList>
    </citation>
    <scope>NUCLEOTIDE SEQUENCE [LARGE SCALE GENOMIC DNA]</scope>
    <source>
        <strain evidence="3 4">NCELM</strain>
    </source>
</reference>
<evidence type="ECO:0000259" key="2">
    <source>
        <dbReference type="Pfam" id="PF14534"/>
    </source>
</evidence>
<protein>
    <submittedName>
        <fullName evidence="3">DUF4440 domain-containing protein</fullName>
    </submittedName>
</protein>
<evidence type="ECO:0000256" key="1">
    <source>
        <dbReference type="SAM" id="MobiDB-lite"/>
    </source>
</evidence>
<keyword evidence="4" id="KW-1185">Reference proteome</keyword>
<feature type="compositionally biased region" description="Low complexity" evidence="1">
    <location>
        <begin position="139"/>
        <end position="158"/>
    </location>
</feature>
<dbReference type="InterPro" id="IPR027843">
    <property type="entry name" value="DUF4440"/>
</dbReference>
<dbReference type="Gene3D" id="3.10.450.50">
    <property type="match status" value="1"/>
</dbReference>
<proteinExistence type="predicted"/>
<sequence>MLGLVFFVLGGCRFTSSDRRAIEGVLSEQSAAWNHGDLDGFLRAYEPSQQLIFTAGGAIRRGFAEARARYLERYGARAETMGHLEFEILDIRGLDRRSAVVLGRWRLTQTEEAGAGVFTLVFRRDGRGWYIVHDHTSVDSDSSSPPADSADASAPASPQKQSDTRADPEL</sequence>
<dbReference type="Pfam" id="PF14534">
    <property type="entry name" value="DUF4440"/>
    <property type="match status" value="1"/>
</dbReference>
<feature type="domain" description="DUF4440" evidence="2">
    <location>
        <begin position="25"/>
        <end position="130"/>
    </location>
</feature>
<evidence type="ECO:0000313" key="4">
    <source>
        <dbReference type="Proteomes" id="UP001217838"/>
    </source>
</evidence>
<dbReference type="InterPro" id="IPR032710">
    <property type="entry name" value="NTF2-like_dom_sf"/>
</dbReference>